<dbReference type="Gene3D" id="1.25.40.1030">
    <property type="match status" value="1"/>
</dbReference>
<keyword evidence="3" id="KW-1185">Reference proteome</keyword>
<dbReference type="HOGENOM" id="CLU_304020_0_0_1"/>
<proteinExistence type="predicted"/>
<evidence type="ECO:0000256" key="1">
    <source>
        <dbReference type="SAM" id="MobiDB-lite"/>
    </source>
</evidence>
<dbReference type="Gene3D" id="2.130.10.10">
    <property type="entry name" value="YVTN repeat-like/Quinoprotein amine dehydrogenase"/>
    <property type="match status" value="1"/>
</dbReference>
<accession>A0A059EXL3</accession>
<name>A0A059EXL3_9MICR</name>
<evidence type="ECO:0000313" key="2">
    <source>
        <dbReference type="EMBL" id="KCZ79650.1"/>
    </source>
</evidence>
<dbReference type="InterPro" id="IPR036322">
    <property type="entry name" value="WD40_repeat_dom_sf"/>
</dbReference>
<dbReference type="InterPro" id="IPR015943">
    <property type="entry name" value="WD40/YVTN_repeat-like_dom_sf"/>
</dbReference>
<dbReference type="EMBL" id="KK365243">
    <property type="protein sequence ID" value="KCZ79650.1"/>
    <property type="molecule type" value="Genomic_DNA"/>
</dbReference>
<reference evidence="2 3" key="2">
    <citation type="submission" date="2014-03" db="EMBL/GenBank/DDBJ databases">
        <title>The Genome Sequence of Anncaliia algerae insect isolate PRA339.</title>
        <authorList>
            <consortium name="The Broad Institute Genome Sequencing Platform"/>
            <consortium name="The Broad Institute Genome Sequencing Center for Infectious Disease"/>
            <person name="Cuomo C."/>
            <person name="Becnel J."/>
            <person name="Sanscrainte N."/>
            <person name="Walker B."/>
            <person name="Young S.K."/>
            <person name="Zeng Q."/>
            <person name="Gargeya S."/>
            <person name="Fitzgerald M."/>
            <person name="Haas B."/>
            <person name="Abouelleil A."/>
            <person name="Alvarado L."/>
            <person name="Arachchi H.M."/>
            <person name="Berlin A.M."/>
            <person name="Chapman S.B."/>
            <person name="Dewar J."/>
            <person name="Goldberg J."/>
            <person name="Griggs A."/>
            <person name="Gujja S."/>
            <person name="Hansen M."/>
            <person name="Howarth C."/>
            <person name="Imamovic A."/>
            <person name="Larimer J."/>
            <person name="McCowan C."/>
            <person name="Murphy C."/>
            <person name="Neiman D."/>
            <person name="Pearson M."/>
            <person name="Priest M."/>
            <person name="Roberts A."/>
            <person name="Saif S."/>
            <person name="Shea T."/>
            <person name="Sisk P."/>
            <person name="Sykes S."/>
            <person name="Wortman J."/>
            <person name="Nusbaum C."/>
            <person name="Birren B."/>
        </authorList>
    </citation>
    <scope>NUCLEOTIDE SEQUENCE [LARGE SCALE GENOMIC DNA]</scope>
    <source>
        <strain evidence="2 3">PRA339</strain>
    </source>
</reference>
<dbReference type="OrthoDB" id="542917at2759"/>
<feature type="compositionally biased region" description="Polar residues" evidence="1">
    <location>
        <begin position="706"/>
        <end position="742"/>
    </location>
</feature>
<dbReference type="VEuPathDB" id="MicrosporidiaDB:H312_02956"/>
<dbReference type="AlphaFoldDB" id="A0A059EXL3"/>
<dbReference type="STRING" id="1288291.A0A059EXL3"/>
<evidence type="ECO:0000313" key="3">
    <source>
        <dbReference type="Proteomes" id="UP000030655"/>
    </source>
</evidence>
<dbReference type="SUPFAM" id="SSF50978">
    <property type="entry name" value="WD40 repeat-like"/>
    <property type="match status" value="1"/>
</dbReference>
<evidence type="ECO:0008006" key="4">
    <source>
        <dbReference type="Google" id="ProtNLM"/>
    </source>
</evidence>
<sequence length="978" mass="111530">MKNQTVFSLTSPHHYTGTTVKSISTDFSSSCSLKMTNFLTEESHSIDTDYTFSNLFTQGNNLFTGQSNGDFSIFSTNNLEKVFSNKVSDSPIYFSYNFSKNLIAMNKQSEILLFDVNKETFFPSINLNNPVTCLKFNSKISHVLAIGTTNSLVLTDLRQKKILLQIHTDKINQIDFNSEHNTTLLYNSNNILYSFDLINDLKKELFASTYFSINNNLLYNVNEGISLYDMNYALIKHKNLSNIYQISFSEYYDDLFSISYGDGNIEVNSKASFFNDKCTFVEPLPNCITFRDIHEPILDDEVNKKELKSIFSGSLQENDQEVINEDNKSLQKDELIPNKDRNEITGKSTNELIVYTYIFYKSKVYKHKSVYNLISSIYSKILNNTSINDLLIIKDKESFFDRKDKLLLHLIYGRINELAEEADDLQVSFKEVINSYFSNSNSFTNPLMLLLSLMHKNDLSSVLNTVNKNDWDILLLFIYNNIEDNNKLINELGNCLEDKEGSLICYLLSNDLSKYLSLRNNLPGPKNIFNYFNYINEYMNFYYENKNIITDTETKTYKEFREFINKGMYSDTLNLIDNIKQQPSLINTTVGLSGLNLKTNNYNQSISFNNNTTHEPTYNTTHQKTMTYGNKSELHNSPITDITGIPKPPMFNTKQPMTYPNNPDISTQHSFNKPTIPRPQINNPPSVNMPSIPRPQMTHNVEDRSSQQQMTSIPNHTSIPRPQMTSAVDNNTPHSFNTSPMGHTSVPRPQVGNISYEDKSSLINQSTSLPYTNKQSDAPIKNTYGSLRGKQAPVLYENKLNSFNKMNDKVIQPNFTPNTSIPSTYSTQSSFNNQIHSTVPPVIPQVNQPNVSQSLNNTTLQPIIDVNDVKEFINATITFLKNESLSKKGLVYKSKTNSALKKLENYNVNSFDYTLLSKLISFFNKINIEEIKVNKSTIKSQLLADLNFESDRISKELSGSGIGVFLNAVFTLLQVVLS</sequence>
<feature type="compositionally biased region" description="Polar residues" evidence="1">
    <location>
        <begin position="680"/>
        <end position="689"/>
    </location>
</feature>
<feature type="region of interest" description="Disordered" evidence="1">
    <location>
        <begin position="666"/>
        <end position="753"/>
    </location>
</feature>
<organism evidence="2 3">
    <name type="scientific">Anncaliia algerae PRA339</name>
    <dbReference type="NCBI Taxonomy" id="1288291"/>
    <lineage>
        <taxon>Eukaryota</taxon>
        <taxon>Fungi</taxon>
        <taxon>Fungi incertae sedis</taxon>
        <taxon>Microsporidia</taxon>
        <taxon>Tubulinosematoidea</taxon>
        <taxon>Tubulinosematidae</taxon>
        <taxon>Anncaliia</taxon>
    </lineage>
</organism>
<gene>
    <name evidence="2" type="ORF">H312_02956</name>
</gene>
<reference evidence="3" key="1">
    <citation type="submission" date="2013-02" db="EMBL/GenBank/DDBJ databases">
        <authorList>
            <consortium name="The Broad Institute Genome Sequencing Platform"/>
            <person name="Cuomo C."/>
            <person name="Becnel J."/>
            <person name="Sanscrainte N."/>
            <person name="Walker B."/>
            <person name="Young S.K."/>
            <person name="Zeng Q."/>
            <person name="Gargeya S."/>
            <person name="Fitzgerald M."/>
            <person name="Haas B."/>
            <person name="Abouelleil A."/>
            <person name="Alvarado L."/>
            <person name="Arachchi H.M."/>
            <person name="Berlin A.M."/>
            <person name="Chapman S.B."/>
            <person name="Dewar J."/>
            <person name="Goldberg J."/>
            <person name="Griggs A."/>
            <person name="Gujja S."/>
            <person name="Hansen M."/>
            <person name="Howarth C."/>
            <person name="Imamovic A."/>
            <person name="Larimer J."/>
            <person name="McCowan C."/>
            <person name="Murphy C."/>
            <person name="Neiman D."/>
            <person name="Pearson M."/>
            <person name="Priest M."/>
            <person name="Roberts A."/>
            <person name="Saif S."/>
            <person name="Shea T."/>
            <person name="Sisk P."/>
            <person name="Sykes S."/>
            <person name="Wortman J."/>
            <person name="Nusbaum C."/>
            <person name="Birren B."/>
        </authorList>
    </citation>
    <scope>NUCLEOTIDE SEQUENCE [LARGE SCALE GENOMIC DNA]</scope>
    <source>
        <strain evidence="3">PRA339</strain>
    </source>
</reference>
<protein>
    <recommendedName>
        <fullName evidence="4">Protein transport protein SEC31</fullName>
    </recommendedName>
</protein>
<dbReference type="Proteomes" id="UP000030655">
    <property type="component" value="Unassembled WGS sequence"/>
</dbReference>